<dbReference type="GO" id="GO:0009007">
    <property type="term" value="F:site-specific DNA-methyltransferase (adenine-specific) activity"/>
    <property type="evidence" value="ECO:0007669"/>
    <property type="project" value="UniProtKB-EC"/>
</dbReference>
<gene>
    <name evidence="7" type="ORF">PX52LOC_01723</name>
</gene>
<dbReference type="KEGG" id="lrs:PX52LOC_01723"/>
<dbReference type="REBASE" id="364461">
    <property type="entry name" value="GbaPX52ORF1723P"/>
</dbReference>
<evidence type="ECO:0000256" key="4">
    <source>
        <dbReference type="ARBA" id="ARBA00022691"/>
    </source>
</evidence>
<dbReference type="GO" id="GO:0006304">
    <property type="term" value="P:DNA modification"/>
    <property type="evidence" value="ECO:0007669"/>
    <property type="project" value="InterPro"/>
</dbReference>
<dbReference type="PRINTS" id="PR00507">
    <property type="entry name" value="N12N6MTFRASE"/>
</dbReference>
<evidence type="ECO:0000313" key="8">
    <source>
        <dbReference type="Proteomes" id="UP000324974"/>
    </source>
</evidence>
<dbReference type="InterPro" id="IPR002052">
    <property type="entry name" value="DNA_methylase_N6_adenine_CS"/>
</dbReference>
<dbReference type="PROSITE" id="PS00092">
    <property type="entry name" value="N6_MTASE"/>
    <property type="match status" value="1"/>
</dbReference>
<evidence type="ECO:0000256" key="1">
    <source>
        <dbReference type="ARBA" id="ARBA00011900"/>
    </source>
</evidence>
<dbReference type="SUPFAM" id="SSF53335">
    <property type="entry name" value="S-adenosyl-L-methionine-dependent methyltransferases"/>
    <property type="match status" value="1"/>
</dbReference>
<dbReference type="InterPro" id="IPR050953">
    <property type="entry name" value="N4_N6_ade-DNA_methylase"/>
</dbReference>
<dbReference type="EC" id="2.1.1.72" evidence="1"/>
<dbReference type="EMBL" id="CP042425">
    <property type="protein sequence ID" value="QEL14825.1"/>
    <property type="molecule type" value="Genomic_DNA"/>
</dbReference>
<dbReference type="Proteomes" id="UP000324974">
    <property type="component" value="Chromosome"/>
</dbReference>
<dbReference type="PANTHER" id="PTHR33841">
    <property type="entry name" value="DNA METHYLTRANSFERASE YEEA-RELATED"/>
    <property type="match status" value="1"/>
</dbReference>
<evidence type="ECO:0000313" key="7">
    <source>
        <dbReference type="EMBL" id="QEL14825.1"/>
    </source>
</evidence>
<keyword evidence="8" id="KW-1185">Reference proteome</keyword>
<dbReference type="PANTHER" id="PTHR33841:SF1">
    <property type="entry name" value="DNA METHYLTRANSFERASE A"/>
    <property type="match status" value="1"/>
</dbReference>
<evidence type="ECO:0000256" key="3">
    <source>
        <dbReference type="ARBA" id="ARBA00022679"/>
    </source>
</evidence>
<evidence type="ECO:0000259" key="6">
    <source>
        <dbReference type="Pfam" id="PF07669"/>
    </source>
</evidence>
<feature type="domain" description="Type II methyltransferase M.TaqI-like" evidence="6">
    <location>
        <begin position="535"/>
        <end position="776"/>
    </location>
</feature>
<dbReference type="RefSeq" id="WP_149109687.1">
    <property type="nucleotide sequence ID" value="NZ_CP042425.1"/>
</dbReference>
<dbReference type="Pfam" id="PF07669">
    <property type="entry name" value="Eco57I"/>
    <property type="match status" value="1"/>
</dbReference>
<protein>
    <recommendedName>
        <fullName evidence="1">site-specific DNA-methyltransferase (adenine-specific)</fullName>
        <ecNumber evidence="1">2.1.1.72</ecNumber>
    </recommendedName>
</protein>
<keyword evidence="3 7" id="KW-0808">Transferase</keyword>
<name>A0A5C1A8J2_9BACT</name>
<evidence type="ECO:0000256" key="2">
    <source>
        <dbReference type="ARBA" id="ARBA00022603"/>
    </source>
</evidence>
<keyword evidence="4" id="KW-0949">S-adenosyl-L-methionine</keyword>
<proteinExistence type="predicted"/>
<keyword evidence="2 7" id="KW-0489">Methyltransferase</keyword>
<evidence type="ECO:0000256" key="5">
    <source>
        <dbReference type="ARBA" id="ARBA00047942"/>
    </source>
</evidence>
<dbReference type="GO" id="GO:0032259">
    <property type="term" value="P:methylation"/>
    <property type="evidence" value="ECO:0007669"/>
    <property type="project" value="UniProtKB-KW"/>
</dbReference>
<dbReference type="GO" id="GO:0003676">
    <property type="term" value="F:nucleic acid binding"/>
    <property type="evidence" value="ECO:0007669"/>
    <property type="project" value="InterPro"/>
</dbReference>
<dbReference type="Gene3D" id="3.40.50.150">
    <property type="entry name" value="Vaccinia Virus protein VP39"/>
    <property type="match status" value="2"/>
</dbReference>
<dbReference type="OrthoDB" id="249114at2"/>
<dbReference type="InterPro" id="IPR029063">
    <property type="entry name" value="SAM-dependent_MTases_sf"/>
</dbReference>
<reference evidence="8" key="1">
    <citation type="submission" date="2019-08" db="EMBL/GenBank/DDBJ databases">
        <title>Limnoglobus roseus gen. nov., sp. nov., a novel freshwater planctomycete with a giant genome from the family Gemmataceae.</title>
        <authorList>
            <person name="Kulichevskaya I.S."/>
            <person name="Naumoff D.G."/>
            <person name="Miroshnikov K."/>
            <person name="Ivanova A."/>
            <person name="Philippov D.A."/>
            <person name="Hakobyan A."/>
            <person name="Rijpstra I.C."/>
            <person name="Sinninghe Damste J.S."/>
            <person name="Liesack W."/>
            <person name="Dedysh S.N."/>
        </authorList>
    </citation>
    <scope>NUCLEOTIDE SEQUENCE [LARGE SCALE GENOMIC DNA]</scope>
    <source>
        <strain evidence="8">PX52</strain>
    </source>
</reference>
<accession>A0A5C1A8J2</accession>
<organism evidence="7 8">
    <name type="scientific">Limnoglobus roseus</name>
    <dbReference type="NCBI Taxonomy" id="2598579"/>
    <lineage>
        <taxon>Bacteria</taxon>
        <taxon>Pseudomonadati</taxon>
        <taxon>Planctomycetota</taxon>
        <taxon>Planctomycetia</taxon>
        <taxon>Gemmatales</taxon>
        <taxon>Gemmataceae</taxon>
        <taxon>Limnoglobus</taxon>
    </lineage>
</organism>
<sequence>MTTDTFTCVRVEGSILPTDLLQRVAAGDVRLDGLRVQDYGLDGEKVSEAANHAWTRLSAAWEVFKTARERLAPTDSGYKVTVDRWLLPVWKVLGYGTLDPAKPFVIDEKTYPVSHVRHHSPFHLVGFRQDLDKRVETDGKQFSPHGLVQEFLNRSHDHLWGFVSNGLKLRILRDNIRLTRQAFVEFDLQAMFDGKQYADFALLWRLCHESRINAEKPEQCWLERWSKIAAEQGLRALDQLRTGVENAVKALGRGFLACPANAELKAALKHNRLTPLEYYRQLLRVVYRFLFLFVAEDRELLCDPSATDIAKDRYTNYYSAARLRRIAERLRGSPHTDLFEGLSLVLDKLGTTGCTDLALHAFGGLFNPARTPNLTGCRLTNSDLLEAVRALSVISDGKARRSVDYRNLGAEELGSVYESLLELQPRFDPDAITFTLESASGNERKTTGSYYTPTSLITCLLDSALDPVLAEAAGKTNPEEAILALKVCDPACGSGHFLIAAAHRVAKKLASVRTLEDEPAPAAVRHALRDVIGRCIYGVDINPMAVELCQVGLWMEALEPGKPLSFLDHHIQCGNSLLGTTPALLAKGIPDEAFEPIEGDEKKWCAALKRQNKDERRGQEGLFDDDPSREFSGSLPEAMARLEGLPDDTVDLIREKERQYAELKSDAAYRTSGRFLADAWSAAFVWKKIKDSGLQPITHARFHKIEKSPLDIGRQEFVEVRRLVEQYQFFHWHIAFPRVFRHPAKNEVPDNELTGWCGGFDVVIGNPPWEHTELKEIEWFAAHGRADIAGARTAAIRGKLIRELETKDSELYRAFLEDRRHAEGESHQVRNSSGIDAESGRRWGMYPLCGRGRINTYAIFAELNRNLINPTGRVGCIVPTGIATDDTTKVFFQDIVERRSLESYFGFKNERFLFPKPVEHTVTYGLLTLLGSARAATAMEFCWNVWTVEEMRDPVRRVILTADDLKQISPNTGNCPVFRTSRDAELTKAIYRRVPVLLKEGPPEVNLWGVSFKQGLFNMASDSGLFRTASDLEADGWRLDGNIFRKGSAEYLPLYEAKLLHQFDHRWATYSGTDSRDVTVDEKTDPTFVVLPRYWVPANAVTERLKDRWDRAWLFGWRDVCRNTDSRTMISAVIPRKGVGDKFLLMFPDAAVPEIVGLIANYATFVFDYVTRQKLGGTALKYFVTKQLPVLPPDTYAQPCQWDPSLSLADWIAPRVLELTYTTEELASFAQDCGFTGDPFFWDDARRAVIRAELDAAFFHLYGISEVDADHILETFPLVKARDEERFGTCRTKEMILRCYQEMQEAISSQTMFTSQLDPMPGVPMRKDLFGYPAVAPRRDRVIQAFVDTRRDGKGVWSSELVVCSNHHRQRYLAEVGRTVPGITEEDANRELWNARRSGQLAHLPKSTAYSPDPKLRRYEFVVEWAYRHIIEQVQEETGQRKASTLERILCIPEWRQRFDDLIGELMKKAEVQFSDLDYRWTAMTLRKRAGEKGEATPSLFDQAIAASQAEARLPARPGVYLIRSDDSRVFTGWADNLQYQAHYLLETGGGSLVPSRLLAGRSPVKTIFYQEVETGTLDSQLHDLWRGNRRAATLPLLNLFA</sequence>
<dbReference type="InterPro" id="IPR011639">
    <property type="entry name" value="MethylTrfase_TaqI-like_dom"/>
</dbReference>
<comment type="catalytic activity">
    <reaction evidence="5">
        <text>a 2'-deoxyadenosine in DNA + S-adenosyl-L-methionine = an N(6)-methyl-2'-deoxyadenosine in DNA + S-adenosyl-L-homocysteine + H(+)</text>
        <dbReference type="Rhea" id="RHEA:15197"/>
        <dbReference type="Rhea" id="RHEA-COMP:12418"/>
        <dbReference type="Rhea" id="RHEA-COMP:12419"/>
        <dbReference type="ChEBI" id="CHEBI:15378"/>
        <dbReference type="ChEBI" id="CHEBI:57856"/>
        <dbReference type="ChEBI" id="CHEBI:59789"/>
        <dbReference type="ChEBI" id="CHEBI:90615"/>
        <dbReference type="ChEBI" id="CHEBI:90616"/>
        <dbReference type="EC" id="2.1.1.72"/>
    </reaction>
</comment>